<sequence length="279" mass="29991">MIITAALAALFFEPLSRAVRIEEPEETQLREAREGFAQALTSTASQRWRDPIRGQGFDVSIADPPLDALRLDETAEDCAGRGAYMLGLSRHSAPILISAPHRAADRHTGTLALQLFAEGSLAAAAWNSAPRRAQDACANAADLARSPRNHFTAFSLAFGQIYPAGLVVQLHGFDREMRQSQAGADADVILSNGTGSASGSLLDMADCLSAAFYPRRVLVYPNDVSELGALSNAQGQALRENGFDGFVHIEMSLALREFLIADQDARSNFLECLAQGMGR</sequence>
<organism evidence="1 2">
    <name type="scientific">Qipengyuania polymorpha</name>
    <dbReference type="NCBI Taxonomy" id="2867234"/>
    <lineage>
        <taxon>Bacteria</taxon>
        <taxon>Pseudomonadati</taxon>
        <taxon>Pseudomonadota</taxon>
        <taxon>Alphaproteobacteria</taxon>
        <taxon>Sphingomonadales</taxon>
        <taxon>Erythrobacteraceae</taxon>
        <taxon>Qipengyuania</taxon>
    </lineage>
</organism>
<accession>A0ABS7J535</accession>
<dbReference type="Proteomes" id="UP000783253">
    <property type="component" value="Unassembled WGS sequence"/>
</dbReference>
<proteinExistence type="predicted"/>
<comment type="caution">
    <text evidence="1">The sequence shown here is derived from an EMBL/GenBank/DDBJ whole genome shotgun (WGS) entry which is preliminary data.</text>
</comment>
<evidence type="ECO:0000313" key="2">
    <source>
        <dbReference type="Proteomes" id="UP000783253"/>
    </source>
</evidence>
<keyword evidence="2" id="KW-1185">Reference proteome</keyword>
<reference evidence="1 2" key="1">
    <citation type="submission" date="2021-08" db="EMBL/GenBank/DDBJ databases">
        <title>Comparative Genomics Analysis of the Genus Qipengyuania Reveals Extensive Genetic Diversity and Metabolic Versatility, Including the Description of Fifteen Novel Species.</title>
        <authorList>
            <person name="Liu Y."/>
        </authorList>
    </citation>
    <scope>NUCLEOTIDE SEQUENCE [LARGE SCALE GENOMIC DNA]</scope>
    <source>
        <strain evidence="1 2">1NDH17</strain>
    </source>
</reference>
<evidence type="ECO:0008006" key="3">
    <source>
        <dbReference type="Google" id="ProtNLM"/>
    </source>
</evidence>
<protein>
    <recommendedName>
        <fullName evidence="3">Alpha/beta hydrolase</fullName>
    </recommendedName>
</protein>
<dbReference type="EMBL" id="JAIGNK010000004">
    <property type="protein sequence ID" value="MBX7459174.1"/>
    <property type="molecule type" value="Genomic_DNA"/>
</dbReference>
<gene>
    <name evidence="1" type="ORF">K3152_13025</name>
</gene>
<dbReference type="RefSeq" id="WP_221574566.1">
    <property type="nucleotide sequence ID" value="NZ_JAIGNK010000004.1"/>
</dbReference>
<evidence type="ECO:0000313" key="1">
    <source>
        <dbReference type="EMBL" id="MBX7459174.1"/>
    </source>
</evidence>
<name>A0ABS7J535_9SPHN</name>